<dbReference type="EMBL" id="FMID01000011">
    <property type="protein sequence ID" value="SCL74547.1"/>
    <property type="molecule type" value="Genomic_DNA"/>
</dbReference>
<sequence>MPEPKGQIRIKCLSFIALLCFSVAVIDVASALPGNSSYDDFNGLNTDSLYLSHENLSPREVTDWMDRMSGISSVPSNPDLSFRYEAIFFPDLPPDAELVGYYARALPDGVTVSYAEVTGRAAPAPDGFSARAEDRISGGEALAVRERLRDAAGLSDEYVEVARHTTVRVSPGVGQMIATTALYQHSNDYDQGHEYFCLGSHIAMTPEDDWRNSGFRVSYDLDTAYYSLKPLGGFFGQSGPQTSPRYTESPGDVVGKLLNTFDTFGIFSGLFGHRVGFHAHDTTGVAWTTECGYFASGATGVLNLTPISDVVGKQPSADDAAWHVLAGIEIDTEPGWSRPGELPASSLPWGHLVFIRKATGAA</sequence>
<dbReference type="AlphaFoldDB" id="A0A1M4MI44"/>
<reference evidence="1 2" key="1">
    <citation type="submission" date="2016-08" db="EMBL/GenBank/DDBJ databases">
        <authorList>
            <person name="Seilhamer J.J."/>
        </authorList>
    </citation>
    <scope>NUCLEOTIDE SEQUENCE [LARGE SCALE GENOMIC DNA]</scope>
    <source>
        <strain evidence="1">L21-II-0</strain>
    </source>
</reference>
<accession>A0A1M4MI44</accession>
<gene>
    <name evidence="1" type="ORF">L21_0426</name>
</gene>
<name>A0A1M4MI44_9EURY</name>
<dbReference type="STRING" id="118126.L21_0426"/>
<protein>
    <submittedName>
        <fullName evidence="1">Uncharacterized protein</fullName>
    </submittedName>
</protein>
<evidence type="ECO:0000313" key="2">
    <source>
        <dbReference type="Proteomes" id="UP000184671"/>
    </source>
</evidence>
<evidence type="ECO:0000313" key="1">
    <source>
        <dbReference type="EMBL" id="SCL74547.1"/>
    </source>
</evidence>
<organism evidence="1 2">
    <name type="scientific">Methanoculleus chikugoensis</name>
    <dbReference type="NCBI Taxonomy" id="118126"/>
    <lineage>
        <taxon>Archaea</taxon>
        <taxon>Methanobacteriati</taxon>
        <taxon>Methanobacteriota</taxon>
        <taxon>Stenosarchaea group</taxon>
        <taxon>Methanomicrobia</taxon>
        <taxon>Methanomicrobiales</taxon>
        <taxon>Methanomicrobiaceae</taxon>
        <taxon>Methanoculleus</taxon>
    </lineage>
</organism>
<dbReference type="Proteomes" id="UP000184671">
    <property type="component" value="Unassembled WGS sequence"/>
</dbReference>
<proteinExistence type="predicted"/>